<proteinExistence type="predicted"/>
<feature type="region of interest" description="Disordered" evidence="1">
    <location>
        <begin position="113"/>
        <end position="146"/>
    </location>
</feature>
<evidence type="ECO:0000256" key="1">
    <source>
        <dbReference type="SAM" id="MobiDB-lite"/>
    </source>
</evidence>
<dbReference type="EMBL" id="ML170176">
    <property type="protein sequence ID" value="TDL22146.1"/>
    <property type="molecule type" value="Genomic_DNA"/>
</dbReference>
<keyword evidence="3" id="KW-1185">Reference proteome</keyword>
<dbReference type="Proteomes" id="UP000294933">
    <property type="component" value="Unassembled WGS sequence"/>
</dbReference>
<protein>
    <submittedName>
        <fullName evidence="2">Uncharacterized protein</fullName>
    </submittedName>
</protein>
<reference evidence="2 3" key="1">
    <citation type="submission" date="2018-06" db="EMBL/GenBank/DDBJ databases">
        <title>A transcriptomic atlas of mushroom development highlights an independent origin of complex multicellularity.</title>
        <authorList>
            <consortium name="DOE Joint Genome Institute"/>
            <person name="Krizsan K."/>
            <person name="Almasi E."/>
            <person name="Merenyi Z."/>
            <person name="Sahu N."/>
            <person name="Viragh M."/>
            <person name="Koszo T."/>
            <person name="Mondo S."/>
            <person name="Kiss B."/>
            <person name="Balint B."/>
            <person name="Kues U."/>
            <person name="Barry K."/>
            <person name="Hegedus J.C."/>
            <person name="Henrissat B."/>
            <person name="Johnson J."/>
            <person name="Lipzen A."/>
            <person name="Ohm R."/>
            <person name="Nagy I."/>
            <person name="Pangilinan J."/>
            <person name="Yan J."/>
            <person name="Xiong Y."/>
            <person name="Grigoriev I.V."/>
            <person name="Hibbett D.S."/>
            <person name="Nagy L.G."/>
        </authorList>
    </citation>
    <scope>NUCLEOTIDE SEQUENCE [LARGE SCALE GENOMIC DNA]</scope>
    <source>
        <strain evidence="2 3">SZMC22713</strain>
    </source>
</reference>
<dbReference type="VEuPathDB" id="FungiDB:BD410DRAFT_803659"/>
<organism evidence="2 3">
    <name type="scientific">Rickenella mellea</name>
    <dbReference type="NCBI Taxonomy" id="50990"/>
    <lineage>
        <taxon>Eukaryota</taxon>
        <taxon>Fungi</taxon>
        <taxon>Dikarya</taxon>
        <taxon>Basidiomycota</taxon>
        <taxon>Agaricomycotina</taxon>
        <taxon>Agaricomycetes</taxon>
        <taxon>Hymenochaetales</taxon>
        <taxon>Rickenellaceae</taxon>
        <taxon>Rickenella</taxon>
    </lineage>
</organism>
<accession>A0A4Y7Q4C5</accession>
<gene>
    <name evidence="2" type="ORF">BD410DRAFT_803659</name>
</gene>
<dbReference type="AlphaFoldDB" id="A0A4Y7Q4C5"/>
<name>A0A4Y7Q4C5_9AGAM</name>
<sequence>MASLKCRSGAGYMRASRTGATERTRKSTFATRKFQTQTEFGKRIMIQQKPENHQLGSSYDIDTAALNRMFSYSQQALGLVLPHSTLTRDRKQDSHERTNLCDDELVPGPRRNWLGGRGWKGKTGSADIGSLPSHGSRVQKTCKRKSGVKYDRVRLLRGEHNEK</sequence>
<evidence type="ECO:0000313" key="3">
    <source>
        <dbReference type="Proteomes" id="UP000294933"/>
    </source>
</evidence>
<evidence type="ECO:0000313" key="2">
    <source>
        <dbReference type="EMBL" id="TDL22146.1"/>
    </source>
</evidence>
<feature type="region of interest" description="Disordered" evidence="1">
    <location>
        <begin position="1"/>
        <end position="24"/>
    </location>
</feature>